<dbReference type="HOGENOM" id="CLU_044269_1_0_1"/>
<feature type="compositionally biased region" description="Pro residues" evidence="3">
    <location>
        <begin position="318"/>
        <end position="331"/>
    </location>
</feature>
<feature type="compositionally biased region" description="Pro residues" evidence="3">
    <location>
        <begin position="342"/>
        <end position="367"/>
    </location>
</feature>
<dbReference type="Proteomes" id="UP000008694">
    <property type="component" value="Unassembled WGS sequence"/>
</dbReference>
<name>D7LRG5_ARALL</name>
<evidence type="ECO:0000256" key="3">
    <source>
        <dbReference type="SAM" id="MobiDB-lite"/>
    </source>
</evidence>
<feature type="domain" description="Wbp11/ELF5/Saf1 N-terminal" evidence="4">
    <location>
        <begin position="7"/>
        <end position="77"/>
    </location>
</feature>
<evidence type="ECO:0000313" key="5">
    <source>
        <dbReference type="EMBL" id="EFH53839.1"/>
    </source>
</evidence>
<gene>
    <name evidence="5" type="ORF">ARALYDRAFT_323394</name>
</gene>
<dbReference type="InterPro" id="IPR019007">
    <property type="entry name" value="Wbp11/ELF5/Saf1_N"/>
</dbReference>
<feature type="compositionally biased region" description="Low complexity" evidence="3">
    <location>
        <begin position="173"/>
        <end position="188"/>
    </location>
</feature>
<feature type="compositionally biased region" description="Polar residues" evidence="3">
    <location>
        <begin position="453"/>
        <end position="467"/>
    </location>
</feature>
<feature type="region of interest" description="Disordered" evidence="3">
    <location>
        <begin position="54"/>
        <end position="380"/>
    </location>
</feature>
<evidence type="ECO:0000313" key="6">
    <source>
        <dbReference type="Proteomes" id="UP000008694"/>
    </source>
</evidence>
<dbReference type="STRING" id="81972.D7LRG5"/>
<dbReference type="Pfam" id="PF12622">
    <property type="entry name" value="NpwBP"/>
    <property type="match status" value="1"/>
</dbReference>
<organism evidence="6">
    <name type="scientific">Arabidopsis lyrata subsp. lyrata</name>
    <name type="common">Lyre-leaved rock-cress</name>
    <dbReference type="NCBI Taxonomy" id="81972"/>
    <lineage>
        <taxon>Eukaryota</taxon>
        <taxon>Viridiplantae</taxon>
        <taxon>Streptophyta</taxon>
        <taxon>Embryophyta</taxon>
        <taxon>Tracheophyta</taxon>
        <taxon>Spermatophyta</taxon>
        <taxon>Magnoliopsida</taxon>
        <taxon>eudicotyledons</taxon>
        <taxon>Gunneridae</taxon>
        <taxon>Pentapetalae</taxon>
        <taxon>rosids</taxon>
        <taxon>malvids</taxon>
        <taxon>Brassicales</taxon>
        <taxon>Brassicaceae</taxon>
        <taxon>Camelineae</taxon>
        <taxon>Arabidopsis</taxon>
    </lineage>
</organism>
<dbReference type="GO" id="GO:0005681">
    <property type="term" value="C:spliceosomal complex"/>
    <property type="evidence" value="ECO:0007669"/>
    <property type="project" value="TreeGrafter"/>
</dbReference>
<protein>
    <recommendedName>
        <fullName evidence="4">Wbp11/ELF5/Saf1 N-terminal domain-containing protein</fullName>
    </recommendedName>
</protein>
<dbReference type="PANTHER" id="PTHR13361">
    <property type="entry name" value="WW DOMAIN-BINDING PROTEIN 11"/>
    <property type="match status" value="1"/>
</dbReference>
<feature type="compositionally biased region" description="Low complexity" evidence="3">
    <location>
        <begin position="284"/>
        <end position="298"/>
    </location>
</feature>
<feature type="compositionally biased region" description="Polar residues" evidence="3">
    <location>
        <begin position="430"/>
        <end position="444"/>
    </location>
</feature>
<reference evidence="6" key="1">
    <citation type="journal article" date="2011" name="Nat. Genet.">
        <title>The Arabidopsis lyrata genome sequence and the basis of rapid genome size change.</title>
        <authorList>
            <person name="Hu T.T."/>
            <person name="Pattyn P."/>
            <person name="Bakker E.G."/>
            <person name="Cao J."/>
            <person name="Cheng J.-F."/>
            <person name="Clark R.M."/>
            <person name="Fahlgren N."/>
            <person name="Fawcett J.A."/>
            <person name="Grimwood J."/>
            <person name="Gundlach H."/>
            <person name="Haberer G."/>
            <person name="Hollister J.D."/>
            <person name="Ossowski S."/>
            <person name="Ottilar R.P."/>
            <person name="Salamov A.A."/>
            <person name="Schneeberger K."/>
            <person name="Spannagl M."/>
            <person name="Wang X."/>
            <person name="Yang L."/>
            <person name="Nasrallah M.E."/>
            <person name="Bergelson J."/>
            <person name="Carrington J.C."/>
            <person name="Gaut B.S."/>
            <person name="Schmutz J."/>
            <person name="Mayer K.F.X."/>
            <person name="Van de Peer Y."/>
            <person name="Grigoriev I.V."/>
            <person name="Nordborg M."/>
            <person name="Weigel D."/>
            <person name="Guo Y.-L."/>
        </authorList>
    </citation>
    <scope>NUCLEOTIDE SEQUENCE [LARGE SCALE GENOMIC DNA]</scope>
    <source>
        <strain evidence="6">cv. MN47</strain>
    </source>
</reference>
<feature type="compositionally biased region" description="Pro residues" evidence="3">
    <location>
        <begin position="189"/>
        <end position="218"/>
    </location>
</feature>
<dbReference type="Gramene" id="fgenesh1_pm.C_scaffold_5000938">
    <property type="protein sequence ID" value="fgenesh1_pm.C_scaffold_5000938"/>
    <property type="gene ID" value="fgenesh1_pm.C_scaffold_5000938"/>
</dbReference>
<dbReference type="eggNOG" id="KOG4672">
    <property type="taxonomic scope" value="Eukaryota"/>
</dbReference>
<feature type="compositionally biased region" description="Basic and acidic residues" evidence="3">
    <location>
        <begin position="98"/>
        <end position="110"/>
    </location>
</feature>
<accession>D7LRG5</accession>
<dbReference type="GO" id="GO:0006396">
    <property type="term" value="P:RNA processing"/>
    <property type="evidence" value="ECO:0007669"/>
    <property type="project" value="InterPro"/>
</dbReference>
<evidence type="ECO:0000256" key="2">
    <source>
        <dbReference type="ARBA" id="ARBA00023242"/>
    </source>
</evidence>
<evidence type="ECO:0000256" key="1">
    <source>
        <dbReference type="ARBA" id="ARBA00004123"/>
    </source>
</evidence>
<feature type="region of interest" description="Disordered" evidence="3">
    <location>
        <begin position="397"/>
        <end position="467"/>
    </location>
</feature>
<dbReference type="Pfam" id="PF09429">
    <property type="entry name" value="Wbp11"/>
    <property type="match status" value="1"/>
</dbReference>
<keyword evidence="2" id="KW-0539">Nucleus</keyword>
<dbReference type="PANTHER" id="PTHR13361:SF1">
    <property type="entry name" value="WW DOMAIN-BINDING PROTEIN 11"/>
    <property type="match status" value="1"/>
</dbReference>
<dbReference type="AlphaFoldDB" id="D7LRG5"/>
<comment type="subcellular location">
    <subcellularLocation>
        <location evidence="1">Nucleus</location>
    </subcellularLocation>
</comment>
<evidence type="ECO:0000259" key="4">
    <source>
        <dbReference type="Pfam" id="PF09429"/>
    </source>
</evidence>
<keyword evidence="6" id="KW-1185">Reference proteome</keyword>
<feature type="region of interest" description="Disordered" evidence="3">
    <location>
        <begin position="1"/>
        <end position="24"/>
    </location>
</feature>
<feature type="compositionally biased region" description="Low complexity" evidence="3">
    <location>
        <begin position="147"/>
        <end position="157"/>
    </location>
</feature>
<feature type="compositionally biased region" description="Pro residues" evidence="3">
    <location>
        <begin position="272"/>
        <end position="283"/>
    </location>
</feature>
<feature type="compositionally biased region" description="Polar residues" evidence="3">
    <location>
        <begin position="73"/>
        <end position="89"/>
    </location>
</feature>
<proteinExistence type="predicted"/>
<dbReference type="EMBL" id="GL348717">
    <property type="protein sequence ID" value="EFH53839.1"/>
    <property type="molecule type" value="Genomic_DNA"/>
</dbReference>
<sequence>MRTTKGGKAMNPTDSFRKKELRRNKLERKKIREVGILNKDPEQIKEQIRKLDISKAEGALDKARKHKKRQLEDTLQMSKEQGEPTTSVMFSHLPPQRRPGEEDERSKDLTPEDSVYYHPTLNPTGSPPPGKPPIFGYIAGPGIPLDGASSSGVASSSNYELEDAVITSPPPLSDGSISGSLDGNAFPGLPFPPPLPPNPPAPTTGLAFPPPPPGPPPNERVTVRPPLPPPPPFPQSSQLPSPGLNGSETDSKILPSSDLTFSDQNVSTVTSIPPPPPGLPPTPVSNGGPSNSNNSSSNLQDANFSMMPDLMHSGMLRFPPPPPDMRPPPGLPHGMLGHLGIPRPPNGPPPGPPPMMRPPLPPGPPPNFQDGQAMSRPYVPQKLSYVKSAAPTVVKRPLAQHTPELTSMIPASVRVRRESAPTTKPKPKISTANSLGFTPRSITTHAAPVKPVSATNTSAPSKPQSIDDSYSAFLEDMKALGALDG</sequence>
<feature type="compositionally biased region" description="Pro residues" evidence="3">
    <location>
        <begin position="225"/>
        <end position="234"/>
    </location>
</feature>